<proteinExistence type="predicted"/>
<dbReference type="EMBL" id="RCBY01000038">
    <property type="protein sequence ID" value="RQH46928.1"/>
    <property type="molecule type" value="Genomic_DNA"/>
</dbReference>
<dbReference type="SMART" id="SM01321">
    <property type="entry name" value="Y1_Tnp"/>
    <property type="match status" value="1"/>
</dbReference>
<evidence type="ECO:0000313" key="2">
    <source>
        <dbReference type="EMBL" id="RQH13329.1"/>
    </source>
</evidence>
<dbReference type="Pfam" id="PF01797">
    <property type="entry name" value="Y1_Tnp"/>
    <property type="match status" value="1"/>
</dbReference>
<dbReference type="AlphaFoldDB" id="A0A3N6QJ68"/>
<evidence type="ECO:0000259" key="1">
    <source>
        <dbReference type="SMART" id="SM01321"/>
    </source>
</evidence>
<dbReference type="PANTHER" id="PTHR33360">
    <property type="entry name" value="TRANSPOSASE FOR INSERTION SEQUENCE ELEMENT IS200"/>
    <property type="match status" value="1"/>
</dbReference>
<dbReference type="GO" id="GO:0006313">
    <property type="term" value="P:DNA transposition"/>
    <property type="evidence" value="ECO:0007669"/>
    <property type="project" value="InterPro"/>
</dbReference>
<dbReference type="EMBL" id="RCBY01000033">
    <property type="protein sequence ID" value="RQH47932.1"/>
    <property type="molecule type" value="Genomic_DNA"/>
</dbReference>
<dbReference type="InterPro" id="IPR002686">
    <property type="entry name" value="Transposase_17"/>
</dbReference>
<feature type="domain" description="Transposase IS200-like" evidence="1">
    <location>
        <begin position="13"/>
        <end position="134"/>
    </location>
</feature>
<evidence type="ECO:0000313" key="8">
    <source>
        <dbReference type="Proteomes" id="UP000269154"/>
    </source>
</evidence>
<protein>
    <submittedName>
        <fullName evidence="5">IS200/IS605 family transposase</fullName>
    </submittedName>
</protein>
<dbReference type="GO" id="GO:0003677">
    <property type="term" value="F:DNA binding"/>
    <property type="evidence" value="ECO:0007669"/>
    <property type="project" value="InterPro"/>
</dbReference>
<accession>A0A3N6QJ68</accession>
<evidence type="ECO:0000313" key="4">
    <source>
        <dbReference type="EMBL" id="RQH24069.1"/>
    </source>
</evidence>
<evidence type="ECO:0000313" key="5">
    <source>
        <dbReference type="EMBL" id="RQH42296.1"/>
    </source>
</evidence>
<dbReference type="EMBL" id="RCBY01000333">
    <property type="protein sequence ID" value="RQH24069.1"/>
    <property type="molecule type" value="Genomic_DNA"/>
</dbReference>
<dbReference type="SUPFAM" id="SSF143422">
    <property type="entry name" value="Transposase IS200-like"/>
    <property type="match status" value="1"/>
</dbReference>
<evidence type="ECO:0000313" key="3">
    <source>
        <dbReference type="EMBL" id="RQH22328.1"/>
    </source>
</evidence>
<dbReference type="EMBL" id="RCBY01000372">
    <property type="protein sequence ID" value="RQH22328.1"/>
    <property type="molecule type" value="Genomic_DNA"/>
</dbReference>
<dbReference type="EMBL" id="RCBY01000073">
    <property type="protein sequence ID" value="RQH42296.1"/>
    <property type="molecule type" value="Genomic_DNA"/>
</dbReference>
<dbReference type="GO" id="GO:0004803">
    <property type="term" value="F:transposase activity"/>
    <property type="evidence" value="ECO:0007669"/>
    <property type="project" value="InterPro"/>
</dbReference>
<organism evidence="5 8">
    <name type="scientific">Okeania hirsuta</name>
    <dbReference type="NCBI Taxonomy" id="1458930"/>
    <lineage>
        <taxon>Bacteria</taxon>
        <taxon>Bacillati</taxon>
        <taxon>Cyanobacteriota</taxon>
        <taxon>Cyanophyceae</taxon>
        <taxon>Oscillatoriophycideae</taxon>
        <taxon>Oscillatoriales</taxon>
        <taxon>Microcoleaceae</taxon>
        <taxon>Okeania</taxon>
    </lineage>
</organism>
<evidence type="ECO:0000313" key="6">
    <source>
        <dbReference type="EMBL" id="RQH46928.1"/>
    </source>
</evidence>
<reference evidence="5 8" key="1">
    <citation type="journal article" date="2018" name="ACS Chem. Biol.">
        <title>Ketoreductase domain dysfunction expands chemodiversity: malyngamide biosynthesis in the cyanobacterium Okeania hirsuta.</title>
        <authorList>
            <person name="Moss N.A."/>
            <person name="Leao T."/>
            <person name="Rankin M."/>
            <person name="McCullough T.M."/>
            <person name="Qu P."/>
            <person name="Korobeynikov A."/>
            <person name="Smith J.L."/>
            <person name="Gerwick L."/>
            <person name="Gerwick W.H."/>
        </authorList>
    </citation>
    <scope>NUCLEOTIDE SEQUENCE [LARGE SCALE GENOMIC DNA]</scope>
    <source>
        <strain evidence="5 8">PAB10Feb10-1</strain>
    </source>
</reference>
<dbReference type="OrthoDB" id="9793729at2"/>
<evidence type="ECO:0000313" key="7">
    <source>
        <dbReference type="EMBL" id="RQH47932.1"/>
    </source>
</evidence>
<sequence>MMEKELNRGSHVVYDIHLHICFVTQYRKKVLTTNMIKDMREIIEKVLTAKRCSLEEFEGEPDHVHILIQLHPDNNISQLISSLKSATSRIIRRKYAQEINQFYWGKAKLWHDSKCIVSCGGAPLEIVKDYIKNQSGGRQTS</sequence>
<comment type="caution">
    <text evidence="5">The sequence shown here is derived from an EMBL/GenBank/DDBJ whole genome shotgun (WGS) entry which is preliminary data.</text>
</comment>
<dbReference type="NCBIfam" id="NF033573">
    <property type="entry name" value="transpos_IS200"/>
    <property type="match status" value="1"/>
</dbReference>
<gene>
    <name evidence="5" type="primary">tnpA</name>
    <name evidence="7" type="ORF">D5R40_08360</name>
    <name evidence="6" type="ORF">D5R40_09350</name>
    <name evidence="5" type="ORF">D5R40_14505</name>
    <name evidence="4" type="ORF">D5R40_30175</name>
    <name evidence="3" type="ORF">D5R40_31115</name>
    <name evidence="2" type="ORF">D5R40_34630</name>
</gene>
<dbReference type="InterPro" id="IPR036515">
    <property type="entry name" value="Transposase_17_sf"/>
</dbReference>
<keyword evidence="8" id="KW-1185">Reference proteome</keyword>
<dbReference type="EMBL" id="RCBY01000634">
    <property type="protein sequence ID" value="RQH13329.1"/>
    <property type="molecule type" value="Genomic_DNA"/>
</dbReference>
<dbReference type="Proteomes" id="UP000269154">
    <property type="component" value="Unassembled WGS sequence"/>
</dbReference>
<name>A0A3N6QJ68_9CYAN</name>
<dbReference type="PANTHER" id="PTHR33360:SF2">
    <property type="entry name" value="TRANSPOSASE FOR INSERTION SEQUENCE ELEMENT IS200"/>
    <property type="match status" value="1"/>
</dbReference>
<dbReference type="Gene3D" id="3.30.70.1290">
    <property type="entry name" value="Transposase IS200-like"/>
    <property type="match status" value="1"/>
</dbReference>